<evidence type="ECO:0000256" key="8">
    <source>
        <dbReference type="ARBA" id="ARBA00023056"/>
    </source>
</evidence>
<evidence type="ECO:0000313" key="13">
    <source>
        <dbReference type="EMBL" id="KXG75266.1"/>
    </source>
</evidence>
<organism evidence="13 14">
    <name type="scientific">Thermotalea metallivorans</name>
    <dbReference type="NCBI Taxonomy" id="520762"/>
    <lineage>
        <taxon>Bacteria</taxon>
        <taxon>Bacillati</taxon>
        <taxon>Bacillota</taxon>
        <taxon>Clostridia</taxon>
        <taxon>Peptostreptococcales</taxon>
        <taxon>Thermotaleaceae</taxon>
        <taxon>Thermotalea</taxon>
    </lineage>
</organism>
<dbReference type="PIRSF" id="PIRSF000463">
    <property type="entry name" value="GlgB"/>
    <property type="match status" value="1"/>
</dbReference>
<dbReference type="EMBL" id="LOEE01000036">
    <property type="protein sequence ID" value="KXG75266.1"/>
    <property type="molecule type" value="Genomic_DNA"/>
</dbReference>
<dbReference type="Gene3D" id="2.60.40.10">
    <property type="entry name" value="Immunoglobulins"/>
    <property type="match status" value="1"/>
</dbReference>
<dbReference type="InterPro" id="IPR013783">
    <property type="entry name" value="Ig-like_fold"/>
</dbReference>
<evidence type="ECO:0000256" key="11">
    <source>
        <dbReference type="PIRSR" id="PIRSR000463-1"/>
    </source>
</evidence>
<evidence type="ECO:0000256" key="10">
    <source>
        <dbReference type="HAMAP-Rule" id="MF_00685"/>
    </source>
</evidence>
<evidence type="ECO:0000256" key="9">
    <source>
        <dbReference type="ARBA" id="ARBA00023277"/>
    </source>
</evidence>
<sequence>MKTPSAEYIQQFHQEYCFQCHRLFGAHILQKNGLEGVVFTVWAPHAKEVSVIGDFNEWQGCCHPMEPIGDTGIWSIFVPGVKKGSLYKYEIHTWHGQVLHKADPYGFYSEYRPGTASRVFPLEGYSWQDEKWQKEKTTLFNQPLNIYEVHLGSWKRKENGDFYSYRELAEELVEYAVEMGYTHIELLPLSEHPYDGSWGYQTTGYYAVTSRYGNPHDFMYFVDRCHQKGIGVILDWVPAHFCSDAHGLANFDGTPLYEYADPRRGRNDQWGTLNFDFSKPQVWSFLISNALFWMDIYHIDGLRVDAVAFMLYLDYGKKPGQWIPNVFGGRENLEAIGFMKKLNEAVFEKFPHALMIAEESTAWPLVTKPAYLGGLGYNYKWNMGWMNDMLRYMEMDSIHRQWHHDLVTFSFMYTFSENFILPLSHDEVVHGKKSLLNKMFGDYWQKFAALRAFYGYMMAHPGKKLLFMGGELGQFAEWNEHRGLDWLLLDYDMHRKLHQYVRHLNHFYKREKVLWEIDHDWQGFQWIDPHDCHQSIITFMRRSKDPEDFLVILCNFTPVVYEGYRIGVPFPGAYIEVFNSDAEIYGGSGQLNKNLLEAEAVPWHNQSYSLVIKVPPLATLYLKLDSSQQKSRDARQNL</sequence>
<evidence type="ECO:0000256" key="1">
    <source>
        <dbReference type="ARBA" id="ARBA00000826"/>
    </source>
</evidence>
<proteinExistence type="inferred from homology"/>
<evidence type="ECO:0000259" key="12">
    <source>
        <dbReference type="SMART" id="SM00642"/>
    </source>
</evidence>
<dbReference type="SUPFAM" id="SSF81296">
    <property type="entry name" value="E set domains"/>
    <property type="match status" value="1"/>
</dbReference>
<dbReference type="FunFam" id="2.60.40.10:FF:000169">
    <property type="entry name" value="1,4-alpha-glucan branching enzyme GlgB"/>
    <property type="match status" value="1"/>
</dbReference>
<dbReference type="UniPathway" id="UPA00164"/>
<dbReference type="Pfam" id="PF02922">
    <property type="entry name" value="CBM_48"/>
    <property type="match status" value="1"/>
</dbReference>
<dbReference type="SUPFAM" id="SSF51011">
    <property type="entry name" value="Glycosyl hydrolase domain"/>
    <property type="match status" value="1"/>
</dbReference>
<dbReference type="PATRIC" id="fig|520762.4.peg.2030"/>
<dbReference type="FunFam" id="3.20.20.80:FF:000003">
    <property type="entry name" value="1,4-alpha-glucan branching enzyme GlgB"/>
    <property type="match status" value="1"/>
</dbReference>
<dbReference type="InterPro" id="IPR006407">
    <property type="entry name" value="GlgB"/>
</dbReference>
<dbReference type="FunFam" id="2.60.40.1180:FF:000002">
    <property type="entry name" value="1,4-alpha-glucan branching enzyme GlgB"/>
    <property type="match status" value="1"/>
</dbReference>
<gene>
    <name evidence="10 13" type="primary">glgB</name>
    <name evidence="13" type="ORF">AN619_18310</name>
</gene>
<dbReference type="GO" id="GO:0003844">
    <property type="term" value="F:1,4-alpha-glucan branching enzyme activity"/>
    <property type="evidence" value="ECO:0007669"/>
    <property type="project" value="UniProtKB-UniRule"/>
</dbReference>
<evidence type="ECO:0000313" key="14">
    <source>
        <dbReference type="Proteomes" id="UP000070456"/>
    </source>
</evidence>
<dbReference type="NCBIfam" id="TIGR01515">
    <property type="entry name" value="branching_enzym"/>
    <property type="match status" value="1"/>
</dbReference>
<keyword evidence="6 10" id="KW-0328">Glycosyltransferase</keyword>
<name>A0A140L3Z1_9FIRM</name>
<comment type="similarity">
    <text evidence="4 10">Belongs to the glycosyl hydrolase 13 family. GlgB subfamily.</text>
</comment>
<dbReference type="GO" id="GO:0004553">
    <property type="term" value="F:hydrolase activity, hydrolyzing O-glycosyl compounds"/>
    <property type="evidence" value="ECO:0007669"/>
    <property type="project" value="InterPro"/>
</dbReference>
<keyword evidence="7 10" id="KW-0808">Transferase</keyword>
<dbReference type="InterPro" id="IPR017853">
    <property type="entry name" value="GH"/>
</dbReference>
<evidence type="ECO:0000256" key="6">
    <source>
        <dbReference type="ARBA" id="ARBA00022676"/>
    </source>
</evidence>
<dbReference type="InterPro" id="IPR006047">
    <property type="entry name" value="GH13_cat_dom"/>
</dbReference>
<dbReference type="InterPro" id="IPR013780">
    <property type="entry name" value="Glyco_hydro_b"/>
</dbReference>
<reference evidence="13 14" key="1">
    <citation type="submission" date="2015-12" db="EMBL/GenBank/DDBJ databases">
        <title>Draft genome sequence of the thermoanaerobe Thermotalea metallivorans, an isolate from the runoff channel of the Great Artesian Basin, Australia.</title>
        <authorList>
            <person name="Patel B.K."/>
        </authorList>
    </citation>
    <scope>NUCLEOTIDE SEQUENCE [LARGE SCALE GENOMIC DNA]</scope>
    <source>
        <strain evidence="13 14">B2-1</strain>
    </source>
</reference>
<dbReference type="AlphaFoldDB" id="A0A140L3Z1"/>
<dbReference type="GO" id="GO:0005978">
    <property type="term" value="P:glycogen biosynthetic process"/>
    <property type="evidence" value="ECO:0007669"/>
    <property type="project" value="UniProtKB-UniRule"/>
</dbReference>
<dbReference type="Pfam" id="PF02806">
    <property type="entry name" value="Alpha-amylase_C"/>
    <property type="match status" value="1"/>
</dbReference>
<comment type="pathway">
    <text evidence="3 10">Glycan biosynthesis; glycogen biosynthesis.</text>
</comment>
<dbReference type="RefSeq" id="WP_068556395.1">
    <property type="nucleotide sequence ID" value="NZ_LOEE01000036.1"/>
</dbReference>
<keyword evidence="5 10" id="KW-0321">Glycogen metabolism</keyword>
<protein>
    <recommendedName>
        <fullName evidence="10">1,4-alpha-glucan branching enzyme GlgB</fullName>
        <ecNumber evidence="10">2.4.1.18</ecNumber>
    </recommendedName>
    <alternativeName>
        <fullName evidence="10">1,4-alpha-D-glucan:1,4-alpha-D-glucan 6-glucosyl-transferase</fullName>
    </alternativeName>
    <alternativeName>
        <fullName evidence="10">Alpha-(1-&gt;4)-glucan branching enzyme</fullName>
    </alternativeName>
    <alternativeName>
        <fullName evidence="10">Glycogen branching enzyme</fullName>
        <shortName evidence="10">BE</shortName>
    </alternativeName>
</protein>
<dbReference type="EC" id="2.4.1.18" evidence="10"/>
<feature type="domain" description="Glycosyl hydrolase family 13 catalytic" evidence="12">
    <location>
        <begin position="148"/>
        <end position="508"/>
    </location>
</feature>
<dbReference type="Pfam" id="PF00128">
    <property type="entry name" value="Alpha-amylase"/>
    <property type="match status" value="1"/>
</dbReference>
<dbReference type="Proteomes" id="UP000070456">
    <property type="component" value="Unassembled WGS sequence"/>
</dbReference>
<accession>A0A140L3Z1</accession>
<feature type="active site" description="Nucleophile" evidence="10 11">
    <location>
        <position position="305"/>
    </location>
</feature>
<dbReference type="NCBIfam" id="NF003811">
    <property type="entry name" value="PRK05402.1"/>
    <property type="match status" value="1"/>
</dbReference>
<evidence type="ECO:0000256" key="7">
    <source>
        <dbReference type="ARBA" id="ARBA00022679"/>
    </source>
</evidence>
<dbReference type="InterPro" id="IPR044143">
    <property type="entry name" value="GlgB_N_E_set_prok"/>
</dbReference>
<evidence type="ECO:0000256" key="5">
    <source>
        <dbReference type="ARBA" id="ARBA00022600"/>
    </source>
</evidence>
<dbReference type="HAMAP" id="MF_00685">
    <property type="entry name" value="GlgB"/>
    <property type="match status" value="1"/>
</dbReference>
<dbReference type="Gene3D" id="3.20.20.80">
    <property type="entry name" value="Glycosidases"/>
    <property type="match status" value="1"/>
</dbReference>
<dbReference type="SUPFAM" id="SSF51445">
    <property type="entry name" value="(Trans)glycosidases"/>
    <property type="match status" value="1"/>
</dbReference>
<dbReference type="CDD" id="cd02855">
    <property type="entry name" value="E_set_GBE_prok_N"/>
    <property type="match status" value="1"/>
</dbReference>
<dbReference type="GO" id="GO:0043169">
    <property type="term" value="F:cation binding"/>
    <property type="evidence" value="ECO:0007669"/>
    <property type="project" value="InterPro"/>
</dbReference>
<evidence type="ECO:0000256" key="2">
    <source>
        <dbReference type="ARBA" id="ARBA00002953"/>
    </source>
</evidence>
<dbReference type="GO" id="GO:0005829">
    <property type="term" value="C:cytosol"/>
    <property type="evidence" value="ECO:0007669"/>
    <property type="project" value="TreeGrafter"/>
</dbReference>
<evidence type="ECO:0000256" key="4">
    <source>
        <dbReference type="ARBA" id="ARBA00009000"/>
    </source>
</evidence>
<dbReference type="OrthoDB" id="9800174at2"/>
<keyword evidence="9 10" id="KW-0119">Carbohydrate metabolism</keyword>
<comment type="subunit">
    <text evidence="10">Monomer.</text>
</comment>
<dbReference type="CDD" id="cd11322">
    <property type="entry name" value="AmyAc_Glg_BE"/>
    <property type="match status" value="1"/>
</dbReference>
<dbReference type="NCBIfam" id="NF008967">
    <property type="entry name" value="PRK12313.1"/>
    <property type="match status" value="1"/>
</dbReference>
<dbReference type="InterPro" id="IPR037439">
    <property type="entry name" value="Branching_enzy"/>
</dbReference>
<dbReference type="InterPro" id="IPR006048">
    <property type="entry name" value="A-amylase/branching_C"/>
</dbReference>
<comment type="function">
    <text evidence="2 10">Catalyzes the formation of the alpha-1,6-glucosidic linkages in glycogen by scission of a 1,4-alpha-linked oligosaccharide from growing alpha-1,4-glucan chains and the subsequent attachment of the oligosaccharide to the alpha-1,6 position.</text>
</comment>
<dbReference type="PANTHER" id="PTHR43651:SF3">
    <property type="entry name" value="1,4-ALPHA-GLUCAN-BRANCHING ENZYME"/>
    <property type="match status" value="1"/>
</dbReference>
<comment type="catalytic activity">
    <reaction evidence="1 10">
        <text>Transfers a segment of a (1-&gt;4)-alpha-D-glucan chain to a primary hydroxy group in a similar glucan chain.</text>
        <dbReference type="EC" id="2.4.1.18"/>
    </reaction>
</comment>
<keyword evidence="14" id="KW-1185">Reference proteome</keyword>
<dbReference type="InterPro" id="IPR004193">
    <property type="entry name" value="Glyco_hydro_13_N"/>
</dbReference>
<dbReference type="InterPro" id="IPR014756">
    <property type="entry name" value="Ig_E-set"/>
</dbReference>
<comment type="caution">
    <text evidence="13">The sequence shown here is derived from an EMBL/GenBank/DDBJ whole genome shotgun (WGS) entry which is preliminary data.</text>
</comment>
<evidence type="ECO:0000256" key="3">
    <source>
        <dbReference type="ARBA" id="ARBA00004964"/>
    </source>
</evidence>
<keyword evidence="8 10" id="KW-0320">Glycogen biosynthesis</keyword>
<dbReference type="Gene3D" id="2.60.40.1180">
    <property type="entry name" value="Golgi alpha-mannosidase II"/>
    <property type="match status" value="1"/>
</dbReference>
<dbReference type="PANTHER" id="PTHR43651">
    <property type="entry name" value="1,4-ALPHA-GLUCAN-BRANCHING ENZYME"/>
    <property type="match status" value="1"/>
</dbReference>
<dbReference type="SMART" id="SM00642">
    <property type="entry name" value="Aamy"/>
    <property type="match status" value="1"/>
</dbReference>
<dbReference type="STRING" id="520762.AN619_18310"/>
<feature type="active site" description="Proton donor" evidence="10 11">
    <location>
        <position position="358"/>
    </location>
</feature>